<proteinExistence type="predicted"/>
<evidence type="ECO:0000313" key="3">
    <source>
        <dbReference type="EMBL" id="MCE7007033.1"/>
    </source>
</evidence>
<sequence>MRLARWRPVRDWLVRSTENSAPGVWAGIACRKRCIDDKFAEAILAGVDSIVILGAGLDTRGYQPMVPSGVRVFEVDLPENIADKRKRIPETGTVTLVPVDSDTEDLSR</sequence>
<dbReference type="SUPFAM" id="SSF53335">
    <property type="entry name" value="S-adenosyl-L-methionine-dependent methyltransferases"/>
    <property type="match status" value="1"/>
</dbReference>
<reference evidence="3 4" key="1">
    <citation type="submission" date="2021-12" db="EMBL/GenBank/DDBJ databases">
        <title>Genome sequence of Kibdelosporangium philippinense ATCC 49844.</title>
        <authorList>
            <person name="Fedorov E.A."/>
            <person name="Omeragic M."/>
            <person name="Shalygina K.F."/>
            <person name="Maclea K.S."/>
        </authorList>
    </citation>
    <scope>NUCLEOTIDE SEQUENCE [LARGE SCALE GENOMIC DNA]</scope>
    <source>
        <strain evidence="3 4">ATCC 49844</strain>
    </source>
</reference>
<dbReference type="GO" id="GO:0032259">
    <property type="term" value="P:methylation"/>
    <property type="evidence" value="ECO:0007669"/>
    <property type="project" value="UniProtKB-KW"/>
</dbReference>
<dbReference type="InterPro" id="IPR029063">
    <property type="entry name" value="SAM-dependent_MTases_sf"/>
</dbReference>
<dbReference type="InterPro" id="IPR007213">
    <property type="entry name" value="Ppm1/Ppm2/Tcmp"/>
</dbReference>
<keyword evidence="4" id="KW-1185">Reference proteome</keyword>
<evidence type="ECO:0000256" key="2">
    <source>
        <dbReference type="ARBA" id="ARBA00022679"/>
    </source>
</evidence>
<dbReference type="PANTHER" id="PTHR43619:SF2">
    <property type="entry name" value="S-ADENOSYL-L-METHIONINE-DEPENDENT METHYLTRANSFERASES SUPERFAMILY PROTEIN"/>
    <property type="match status" value="1"/>
</dbReference>
<accession>A0ABS8ZIU0</accession>
<name>A0ABS8ZIU0_9PSEU</name>
<dbReference type="Gene3D" id="3.40.50.150">
    <property type="entry name" value="Vaccinia Virus protein VP39"/>
    <property type="match status" value="1"/>
</dbReference>
<dbReference type="Pfam" id="PF04072">
    <property type="entry name" value="LCM"/>
    <property type="match status" value="1"/>
</dbReference>
<dbReference type="PANTHER" id="PTHR43619">
    <property type="entry name" value="S-ADENOSYL-L-METHIONINE-DEPENDENT METHYLTRANSFERASE YKTD-RELATED"/>
    <property type="match status" value="1"/>
</dbReference>
<keyword evidence="1 3" id="KW-0489">Methyltransferase</keyword>
<dbReference type="PROSITE" id="PS51257">
    <property type="entry name" value="PROKAR_LIPOPROTEIN"/>
    <property type="match status" value="1"/>
</dbReference>
<dbReference type="Proteomes" id="UP001521150">
    <property type="component" value="Unassembled WGS sequence"/>
</dbReference>
<gene>
    <name evidence="3" type="ORF">LWC34_30005</name>
</gene>
<protein>
    <submittedName>
        <fullName evidence="3">Class I SAM-dependent methyltransferase</fullName>
        <ecNumber evidence="3">2.1.1.-</ecNumber>
    </submittedName>
</protein>
<comment type="caution">
    <text evidence="3">The sequence shown here is derived from an EMBL/GenBank/DDBJ whole genome shotgun (WGS) entry which is preliminary data.</text>
</comment>
<organism evidence="3 4">
    <name type="scientific">Kibdelosporangium philippinense</name>
    <dbReference type="NCBI Taxonomy" id="211113"/>
    <lineage>
        <taxon>Bacteria</taxon>
        <taxon>Bacillati</taxon>
        <taxon>Actinomycetota</taxon>
        <taxon>Actinomycetes</taxon>
        <taxon>Pseudonocardiales</taxon>
        <taxon>Pseudonocardiaceae</taxon>
        <taxon>Kibdelosporangium</taxon>
    </lineage>
</organism>
<dbReference type="GO" id="GO:0008168">
    <property type="term" value="F:methyltransferase activity"/>
    <property type="evidence" value="ECO:0007669"/>
    <property type="project" value="UniProtKB-KW"/>
</dbReference>
<keyword evidence="2 3" id="KW-0808">Transferase</keyword>
<evidence type="ECO:0000256" key="1">
    <source>
        <dbReference type="ARBA" id="ARBA00022603"/>
    </source>
</evidence>
<dbReference type="EC" id="2.1.1.-" evidence="3"/>
<dbReference type="EMBL" id="JAJVCN010000002">
    <property type="protein sequence ID" value="MCE7007033.1"/>
    <property type="molecule type" value="Genomic_DNA"/>
</dbReference>
<evidence type="ECO:0000313" key="4">
    <source>
        <dbReference type="Proteomes" id="UP001521150"/>
    </source>
</evidence>